<evidence type="ECO:0000313" key="3">
    <source>
        <dbReference type="Proteomes" id="UP000273143"/>
    </source>
</evidence>
<feature type="chain" id="PRO_5018549641" evidence="1">
    <location>
        <begin position="20"/>
        <end position="70"/>
    </location>
</feature>
<feature type="signal peptide" evidence="1">
    <location>
        <begin position="1"/>
        <end position="19"/>
    </location>
</feature>
<dbReference type="KEGG" id="emo:DM558_10130"/>
<proteinExistence type="predicted"/>
<dbReference type="RefSeq" id="WP_127163903.1">
    <property type="nucleotide sequence ID" value="NZ_CP029822.1"/>
</dbReference>
<name>A0A3Q9JJN0_9GAMM</name>
<evidence type="ECO:0000256" key="1">
    <source>
        <dbReference type="SAM" id="SignalP"/>
    </source>
</evidence>
<organism evidence="2 3">
    <name type="scientific">Entomomonas moraniae</name>
    <dbReference type="NCBI Taxonomy" id="2213226"/>
    <lineage>
        <taxon>Bacteria</taxon>
        <taxon>Pseudomonadati</taxon>
        <taxon>Pseudomonadota</taxon>
        <taxon>Gammaproteobacteria</taxon>
        <taxon>Pseudomonadales</taxon>
        <taxon>Pseudomonadaceae</taxon>
        <taxon>Entomomonas</taxon>
    </lineage>
</organism>
<reference evidence="3" key="1">
    <citation type="submission" date="2018-06" db="EMBL/GenBank/DDBJ databases">
        <title>Complete genome of Pseudomonas insecticola strain QZS01.</title>
        <authorList>
            <person name="Wang J."/>
            <person name="Su Q."/>
        </authorList>
    </citation>
    <scope>NUCLEOTIDE SEQUENCE [LARGE SCALE GENOMIC DNA]</scope>
    <source>
        <strain evidence="3">QZS01</strain>
    </source>
</reference>
<sequence length="70" mass="7804">MKKIILATALIMASSFTMAAAEKGPWTLVDIQKVYYLQICHYQRAETVNTTTLINNAYTVGFGRCIAPTF</sequence>
<gene>
    <name evidence="2" type="ORF">DM558_10130</name>
</gene>
<evidence type="ECO:0000313" key="2">
    <source>
        <dbReference type="EMBL" id="AZS51105.1"/>
    </source>
</evidence>
<accession>A0A3Q9JJN0</accession>
<dbReference type="AlphaFoldDB" id="A0A3Q9JJN0"/>
<dbReference type="EMBL" id="CP029822">
    <property type="protein sequence ID" value="AZS51105.1"/>
    <property type="molecule type" value="Genomic_DNA"/>
</dbReference>
<keyword evidence="3" id="KW-1185">Reference proteome</keyword>
<protein>
    <submittedName>
        <fullName evidence="2">Uncharacterized protein</fullName>
    </submittedName>
</protein>
<dbReference type="Proteomes" id="UP000273143">
    <property type="component" value="Chromosome"/>
</dbReference>
<keyword evidence="1" id="KW-0732">Signal</keyword>